<dbReference type="AlphaFoldDB" id="A0A0V0GPD2"/>
<dbReference type="EMBL" id="GEDG01035736">
    <property type="protein sequence ID" value="JAP09062.1"/>
    <property type="molecule type" value="Transcribed_RNA"/>
</dbReference>
<feature type="non-terminal residue" evidence="1">
    <location>
        <position position="1"/>
    </location>
</feature>
<reference evidence="1" key="1">
    <citation type="submission" date="2015-12" db="EMBL/GenBank/DDBJ databases">
        <title>Gene expression during late stages of embryo sac development: a critical building block for successful pollen-pistil interactions.</title>
        <authorList>
            <person name="Liu Y."/>
            <person name="Joly V."/>
            <person name="Sabar M."/>
            <person name="Matton D.P."/>
        </authorList>
    </citation>
    <scope>NUCLEOTIDE SEQUENCE</scope>
</reference>
<protein>
    <submittedName>
        <fullName evidence="1">Putative ovule protein</fullName>
    </submittedName>
</protein>
<organism evidence="1">
    <name type="scientific">Solanum chacoense</name>
    <name type="common">Chaco potato</name>
    <dbReference type="NCBI Taxonomy" id="4108"/>
    <lineage>
        <taxon>Eukaryota</taxon>
        <taxon>Viridiplantae</taxon>
        <taxon>Streptophyta</taxon>
        <taxon>Embryophyta</taxon>
        <taxon>Tracheophyta</taxon>
        <taxon>Spermatophyta</taxon>
        <taxon>Magnoliopsida</taxon>
        <taxon>eudicotyledons</taxon>
        <taxon>Gunneridae</taxon>
        <taxon>Pentapetalae</taxon>
        <taxon>asterids</taxon>
        <taxon>lamiids</taxon>
        <taxon>Solanales</taxon>
        <taxon>Solanaceae</taxon>
        <taxon>Solanoideae</taxon>
        <taxon>Solaneae</taxon>
        <taxon>Solanum</taxon>
    </lineage>
</organism>
<evidence type="ECO:0000313" key="1">
    <source>
        <dbReference type="EMBL" id="JAP09062.1"/>
    </source>
</evidence>
<proteinExistence type="predicted"/>
<name>A0A0V0GPD2_SOLCH</name>
<sequence length="68" mass="7870">KISNSTLQILPKIESPNFPKHKRDVVKFMKVFNHDVLHKCDGLVLNKRVLLELGPLILHERGKPECEE</sequence>
<accession>A0A0V0GPD2</accession>